<comment type="caution">
    <text evidence="1">The sequence shown here is derived from an EMBL/GenBank/DDBJ whole genome shotgun (WGS) entry which is preliminary data.</text>
</comment>
<accession>A0A8T0EG51</accession>
<dbReference type="EMBL" id="JABXBU010002228">
    <property type="protein sequence ID" value="KAF8770378.1"/>
    <property type="molecule type" value="Genomic_DNA"/>
</dbReference>
<organism evidence="1 2">
    <name type="scientific">Argiope bruennichi</name>
    <name type="common">Wasp spider</name>
    <name type="synonym">Aranea bruennichi</name>
    <dbReference type="NCBI Taxonomy" id="94029"/>
    <lineage>
        <taxon>Eukaryota</taxon>
        <taxon>Metazoa</taxon>
        <taxon>Ecdysozoa</taxon>
        <taxon>Arthropoda</taxon>
        <taxon>Chelicerata</taxon>
        <taxon>Arachnida</taxon>
        <taxon>Araneae</taxon>
        <taxon>Araneomorphae</taxon>
        <taxon>Entelegynae</taxon>
        <taxon>Araneoidea</taxon>
        <taxon>Araneidae</taxon>
        <taxon>Argiope</taxon>
    </lineage>
</organism>
<keyword evidence="2" id="KW-1185">Reference proteome</keyword>
<name>A0A8T0EG51_ARGBR</name>
<sequence>MSGLLEDANAVVEMHYASVESRKPFERDGGFKYRKHEFLFNSYVKGTSSLAKQDLEQTPVWNMRGLLKPTHLKNRSSSLQVSLRR</sequence>
<reference evidence="1" key="2">
    <citation type="submission" date="2020-06" db="EMBL/GenBank/DDBJ databases">
        <authorList>
            <person name="Sheffer M."/>
        </authorList>
    </citation>
    <scope>NUCLEOTIDE SEQUENCE</scope>
</reference>
<evidence type="ECO:0000313" key="1">
    <source>
        <dbReference type="EMBL" id="KAF8770378.1"/>
    </source>
</evidence>
<proteinExistence type="predicted"/>
<evidence type="ECO:0000313" key="2">
    <source>
        <dbReference type="Proteomes" id="UP000807504"/>
    </source>
</evidence>
<protein>
    <submittedName>
        <fullName evidence="1">Uncharacterized protein</fullName>
    </submittedName>
</protein>
<dbReference type="Proteomes" id="UP000807504">
    <property type="component" value="Unassembled WGS sequence"/>
</dbReference>
<dbReference type="AlphaFoldDB" id="A0A8T0EG51"/>
<reference evidence="1" key="1">
    <citation type="journal article" date="2020" name="bioRxiv">
        <title>Chromosome-level reference genome of the European wasp spider Argiope bruennichi: a resource for studies on range expansion and evolutionary adaptation.</title>
        <authorList>
            <person name="Sheffer M.M."/>
            <person name="Hoppe A."/>
            <person name="Krehenwinkel H."/>
            <person name="Uhl G."/>
            <person name="Kuss A.W."/>
            <person name="Jensen L."/>
            <person name="Jensen C."/>
            <person name="Gillespie R.G."/>
            <person name="Hoff K.J."/>
            <person name="Prost S."/>
        </authorList>
    </citation>
    <scope>NUCLEOTIDE SEQUENCE</scope>
</reference>
<gene>
    <name evidence="1" type="ORF">HNY73_017918</name>
</gene>